<dbReference type="Gene3D" id="3.40.50.300">
    <property type="entry name" value="P-loop containing nucleotide triphosphate hydrolases"/>
    <property type="match status" value="1"/>
</dbReference>
<dbReference type="InterPro" id="IPR046462">
    <property type="entry name" value="TerL_nuclease"/>
</dbReference>
<dbReference type="AlphaFoldDB" id="A0A0F9G9Q7"/>
<feature type="domain" description="Terminase large subunit-like endonuclease" evidence="2">
    <location>
        <begin position="227"/>
        <end position="506"/>
    </location>
</feature>
<name>A0A0F9G9Q7_9ZZZZ</name>
<dbReference type="EMBL" id="LAZR01029314">
    <property type="protein sequence ID" value="KKL59952.1"/>
    <property type="molecule type" value="Genomic_DNA"/>
</dbReference>
<feature type="domain" description="Terminase large subunit-like ATPase" evidence="1">
    <location>
        <begin position="54"/>
        <end position="218"/>
    </location>
</feature>
<evidence type="ECO:0000259" key="1">
    <source>
        <dbReference type="Pfam" id="PF03354"/>
    </source>
</evidence>
<organism evidence="3">
    <name type="scientific">marine sediment metagenome</name>
    <dbReference type="NCBI Taxonomy" id="412755"/>
    <lineage>
        <taxon>unclassified sequences</taxon>
        <taxon>metagenomes</taxon>
        <taxon>ecological metagenomes</taxon>
    </lineage>
</organism>
<proteinExistence type="predicted"/>
<dbReference type="InterPro" id="IPR005021">
    <property type="entry name" value="Terminase_largesu-like"/>
</dbReference>
<sequence>MKGVNPIDIQSNINIEAAEKAASFIENLKHTKGEFAGKPFILEDWQREDIIYPLFGTLKPDGYRQYRTCYVEIPRKNGKSELGAAIALYLLFADNEMGAEIYSAAADRDNASLVFNVAKDMRSQAPALIKRSKLIDSRKRIVNYDLNGFYGAISAEAYSKFGYNVHGVIFDELHTQPNRDLWDVLTTATGARRQPLIFSITTAGYDRNSICWELHEYALKVLNGIVEDPTFLSVIYSAPDDADWTDRKVWYQANPALGVFRSLEDMEILCHRAQETPALEMTFRRLYLNQWVNSAERWLPIDKWDACDAKPDISKGRTCYAALDLSSNIDLTALNLIFPDGEGGYDTLAHFWIPEDTMREKERRDRVPYSLWAKQGYVVATPGNVIDYDAIIYTLEELADEFDIVEIAFDRWGASRISQQLEDKGFTMVPFGQGFASMSAPTKELMTIVLGQRLRHGGNPVLRWNIDNLVVKQDPAGNLKPDKEKSTQKIDGAVALIMALDRATRHQDKTSVYEDRGVTVI</sequence>
<dbReference type="PANTHER" id="PTHR41287">
    <property type="match status" value="1"/>
</dbReference>
<reference evidence="3" key="1">
    <citation type="journal article" date="2015" name="Nature">
        <title>Complex archaea that bridge the gap between prokaryotes and eukaryotes.</title>
        <authorList>
            <person name="Spang A."/>
            <person name="Saw J.H."/>
            <person name="Jorgensen S.L."/>
            <person name="Zaremba-Niedzwiedzka K."/>
            <person name="Martijn J."/>
            <person name="Lind A.E."/>
            <person name="van Eijk R."/>
            <person name="Schleper C."/>
            <person name="Guy L."/>
            <person name="Ettema T.J."/>
        </authorList>
    </citation>
    <scope>NUCLEOTIDE SEQUENCE</scope>
</reference>
<dbReference type="Pfam" id="PF03354">
    <property type="entry name" value="TerL_ATPase"/>
    <property type="match status" value="1"/>
</dbReference>
<comment type="caution">
    <text evidence="3">The sequence shown here is derived from an EMBL/GenBank/DDBJ whole genome shotgun (WGS) entry which is preliminary data.</text>
</comment>
<evidence type="ECO:0000259" key="2">
    <source>
        <dbReference type="Pfam" id="PF20441"/>
    </source>
</evidence>
<accession>A0A0F9G9Q7</accession>
<dbReference type="InterPro" id="IPR046461">
    <property type="entry name" value="TerL_ATPase"/>
</dbReference>
<dbReference type="PANTHER" id="PTHR41287:SF1">
    <property type="entry name" value="PROTEIN YMFN"/>
    <property type="match status" value="1"/>
</dbReference>
<evidence type="ECO:0008006" key="4">
    <source>
        <dbReference type="Google" id="ProtNLM"/>
    </source>
</evidence>
<evidence type="ECO:0000313" key="3">
    <source>
        <dbReference type="EMBL" id="KKL59952.1"/>
    </source>
</evidence>
<dbReference type="Pfam" id="PF20441">
    <property type="entry name" value="TerL_nuclease"/>
    <property type="match status" value="1"/>
</dbReference>
<gene>
    <name evidence="3" type="ORF">LCGC14_2210170</name>
</gene>
<dbReference type="Gene3D" id="3.30.420.240">
    <property type="match status" value="1"/>
</dbReference>
<dbReference type="GO" id="GO:0004519">
    <property type="term" value="F:endonuclease activity"/>
    <property type="evidence" value="ECO:0007669"/>
    <property type="project" value="InterPro"/>
</dbReference>
<protein>
    <recommendedName>
        <fullName evidence="4">Terminase large subunit</fullName>
    </recommendedName>
</protein>
<dbReference type="InterPro" id="IPR027417">
    <property type="entry name" value="P-loop_NTPase"/>
</dbReference>